<proteinExistence type="predicted"/>
<evidence type="ECO:0000313" key="2">
    <source>
        <dbReference type="EMBL" id="KAF7567030.1"/>
    </source>
</evidence>
<dbReference type="GeneID" id="6346294"/>
<sequence length="258" mass="29310">MNLTREKAQNLVDIWQWLEDDLHKQITDIDAFPSITGTGSFHALSQIQQRHSQITKRIEDLNLCIPTSADSWPKELYDAKASMARKVKVCNDKSRPFSLGWKQAAKQFWPLIAETYTLILELIGRLKQELRTALEDEKTWTETKANKLLRRASVQSILSPPSTSNTDMKHVVFDKKVTVRYCNIGEALNEDDEGHVAYGAARKIDEFTTNLKNDKKNTAGKYKRRALFDRATRPGSADTADEVVQEEVSENTPQDSVA</sequence>
<name>A0A2W1DKK0_9PLEO</name>
<comment type="caution">
    <text evidence="2">The sequence shown here is derived from an EMBL/GenBank/DDBJ whole genome shotgun (WGS) entry which is preliminary data.</text>
</comment>
<dbReference type="AlphaFoldDB" id="A0A2W1DKK0"/>
<reference evidence="2" key="1">
    <citation type="journal article" date="2018" name="BMC Genomics">
        <title>Comparative genomics of the wheat fungal pathogen Pyrenophora tritici-repentis reveals chromosomal variations and genome plasticity.</title>
        <authorList>
            <person name="Moolhuijzen P."/>
            <person name="See P.T."/>
            <person name="Hane J.K."/>
            <person name="Shi G."/>
            <person name="Liu Z."/>
            <person name="Oliver R.P."/>
            <person name="Moffat C.S."/>
        </authorList>
    </citation>
    <scope>NUCLEOTIDE SEQUENCE [LARGE SCALE GENOMIC DNA]</scope>
    <source>
        <strain evidence="2">M4</strain>
    </source>
</reference>
<feature type="region of interest" description="Disordered" evidence="1">
    <location>
        <begin position="218"/>
        <end position="258"/>
    </location>
</feature>
<evidence type="ECO:0000313" key="3">
    <source>
        <dbReference type="Proteomes" id="UP000245464"/>
    </source>
</evidence>
<evidence type="ECO:0000256" key="1">
    <source>
        <dbReference type="SAM" id="MobiDB-lite"/>
    </source>
</evidence>
<protein>
    <submittedName>
        <fullName evidence="2">Uncharacterized protein</fullName>
    </submittedName>
</protein>
<accession>A0A2W1DKK0</accession>
<feature type="compositionally biased region" description="Acidic residues" evidence="1">
    <location>
        <begin position="239"/>
        <end position="249"/>
    </location>
</feature>
<organism evidence="2 3">
    <name type="scientific">Pyrenophora tritici-repentis</name>
    <dbReference type="NCBI Taxonomy" id="45151"/>
    <lineage>
        <taxon>Eukaryota</taxon>
        <taxon>Fungi</taxon>
        <taxon>Dikarya</taxon>
        <taxon>Ascomycota</taxon>
        <taxon>Pezizomycotina</taxon>
        <taxon>Dothideomycetes</taxon>
        <taxon>Pleosporomycetidae</taxon>
        <taxon>Pleosporales</taxon>
        <taxon>Pleosporineae</taxon>
        <taxon>Pleosporaceae</taxon>
        <taxon>Pyrenophora</taxon>
    </lineage>
</organism>
<dbReference type="RefSeq" id="XP_001938349.2">
    <property type="nucleotide sequence ID" value="XM_001938314.2"/>
</dbReference>
<dbReference type="EMBL" id="NQIK02000008">
    <property type="protein sequence ID" value="KAF7567030.1"/>
    <property type="molecule type" value="Genomic_DNA"/>
</dbReference>
<dbReference type="Proteomes" id="UP000245464">
    <property type="component" value="Chromosome 8"/>
</dbReference>
<gene>
    <name evidence="2" type="ORF">PtrM4_136210</name>
</gene>
<dbReference type="KEGG" id="ptrr:6346294"/>